<gene>
    <name evidence="3" type="ORF">I6I10_05810</name>
</gene>
<feature type="domain" description="HTH-like" evidence="2">
    <location>
        <begin position="51"/>
        <end position="97"/>
    </location>
</feature>
<dbReference type="PANTHER" id="PTHR47515">
    <property type="entry name" value="LOW CALCIUM RESPONSE LOCUS PROTEIN T"/>
    <property type="match status" value="1"/>
</dbReference>
<organism evidence="3 4">
    <name type="scientific">Corynebacterium glucuronolyticum</name>
    <dbReference type="NCBI Taxonomy" id="39791"/>
    <lineage>
        <taxon>Bacteria</taxon>
        <taxon>Bacillati</taxon>
        <taxon>Actinomycetota</taxon>
        <taxon>Actinomycetes</taxon>
        <taxon>Mycobacteriales</taxon>
        <taxon>Corynebacteriaceae</taxon>
        <taxon>Corynebacterium</taxon>
    </lineage>
</organism>
<dbReference type="Pfam" id="PF13276">
    <property type="entry name" value="HTH_21"/>
    <property type="match status" value="1"/>
</dbReference>
<name>A0A7T4JW13_9CORY</name>
<dbReference type="InterPro" id="IPR025948">
    <property type="entry name" value="HTH-like_dom"/>
</dbReference>
<dbReference type="Proteomes" id="UP000596145">
    <property type="component" value="Chromosome"/>
</dbReference>
<evidence type="ECO:0000259" key="2">
    <source>
        <dbReference type="Pfam" id="PF13276"/>
    </source>
</evidence>
<evidence type="ECO:0000313" key="3">
    <source>
        <dbReference type="EMBL" id="QQB47402.1"/>
    </source>
</evidence>
<accession>A0A7T4JW13</accession>
<sequence>MQYLIDTMGCSQRSACAIVGVSRSAFNHSRKQTSNPQATDKYADLRAWLVCWAASHPRWGYRRTWVKAREEGFDVGRDVIRRLWRQEGLRVMPRKRKKRRTLPEPTPQGAARAVS</sequence>
<evidence type="ECO:0000313" key="4">
    <source>
        <dbReference type="Proteomes" id="UP000596145"/>
    </source>
</evidence>
<feature type="region of interest" description="Disordered" evidence="1">
    <location>
        <begin position="94"/>
        <end position="115"/>
    </location>
</feature>
<dbReference type="AlphaFoldDB" id="A0A7T4JW13"/>
<evidence type="ECO:0000256" key="1">
    <source>
        <dbReference type="SAM" id="MobiDB-lite"/>
    </source>
</evidence>
<dbReference type="EMBL" id="CP066007">
    <property type="protein sequence ID" value="QQB47402.1"/>
    <property type="molecule type" value="Genomic_DNA"/>
</dbReference>
<protein>
    <submittedName>
        <fullName evidence="3">Transposase</fullName>
    </submittedName>
</protein>
<reference evidence="3 4" key="1">
    <citation type="submission" date="2020-12" db="EMBL/GenBank/DDBJ databases">
        <title>FDA dAtabase for Regulatory Grade micrObial Sequences (FDA-ARGOS): Supporting development and validation of Infectious Disease Dx tests.</title>
        <authorList>
            <person name="Sproer C."/>
            <person name="Gronow S."/>
            <person name="Severitt S."/>
            <person name="Schroder I."/>
            <person name="Tallon L."/>
            <person name="Sadzewicz L."/>
            <person name="Zhao X."/>
            <person name="Boylan J."/>
            <person name="Ott S."/>
            <person name="Bowen H."/>
            <person name="Vavikolanu K."/>
            <person name="Mehta A."/>
            <person name="Aluvathingal J."/>
            <person name="Nadendla S."/>
            <person name="Lowell S."/>
            <person name="Myers T."/>
            <person name="Yan Y."/>
            <person name="Sichtig H."/>
        </authorList>
    </citation>
    <scope>NUCLEOTIDE SEQUENCE [LARGE SCALE GENOMIC DNA]</scope>
    <source>
        <strain evidence="3 4">FDAARGOS_1053</strain>
    </source>
</reference>
<dbReference type="OrthoDB" id="568335at2"/>
<dbReference type="PANTHER" id="PTHR47515:SF1">
    <property type="entry name" value="BLR2054 PROTEIN"/>
    <property type="match status" value="1"/>
</dbReference>
<proteinExistence type="predicted"/>